<reference evidence="2" key="1">
    <citation type="journal article" date="2015" name="Proc. Natl. Acad. Sci. U.S.A.">
        <title>Networks of energetic and metabolic interactions define dynamics in microbial communities.</title>
        <authorList>
            <person name="Embree M."/>
            <person name="Liu J.K."/>
            <person name="Al-Bassam M.M."/>
            <person name="Zengler K."/>
        </authorList>
    </citation>
    <scope>NUCLEOTIDE SEQUENCE</scope>
</reference>
<keyword evidence="1" id="KW-0812">Transmembrane</keyword>
<dbReference type="InterPro" id="IPR018710">
    <property type="entry name" value="DUF2232"/>
</dbReference>
<feature type="transmembrane region" description="Helical" evidence="1">
    <location>
        <begin position="218"/>
        <end position="234"/>
    </location>
</feature>
<organism evidence="2">
    <name type="scientific">hydrocarbon metagenome</name>
    <dbReference type="NCBI Taxonomy" id="938273"/>
    <lineage>
        <taxon>unclassified sequences</taxon>
        <taxon>metagenomes</taxon>
        <taxon>ecological metagenomes</taxon>
    </lineage>
</organism>
<feature type="transmembrane region" description="Helical" evidence="1">
    <location>
        <begin position="48"/>
        <end position="65"/>
    </location>
</feature>
<keyword evidence="1" id="KW-1133">Transmembrane helix</keyword>
<dbReference type="EMBL" id="LNQE01001915">
    <property type="protein sequence ID" value="KUG02683.1"/>
    <property type="molecule type" value="Genomic_DNA"/>
</dbReference>
<sequence>MPAFIFYLAGTSAACSAMALLPELSLIPAILWGTLLILAGLHLELRKILIIYLINISLLFTMGGASNFLVYLTFFAIPAIVMTMLLFYRMNYYQIQHRGVIAAVLGVSLFLVFSYFSSGGVGITEMEAELNRSAEESIRVYEETGIFDIYEQMGISQADFEAALKQTTATFARHLPAIFYDQAIIAVFFILFFASYISRKRNIERLKKKSFREEIMPWQLVWIAIAGMGLWIWGRDELNYVYYIGSNILCIIVPIAIYYGLSSIIYKMAEQKRSTRMFMIIGLILLTMVFPLSAIIFLSIIGLFDSLVDFRRLRTGQEE</sequence>
<protein>
    <recommendedName>
        <fullName evidence="3">DUF2232 domain-containing protein</fullName>
    </recommendedName>
</protein>
<dbReference type="Pfam" id="PF09991">
    <property type="entry name" value="DUF2232"/>
    <property type="match status" value="1"/>
</dbReference>
<gene>
    <name evidence="2" type="ORF">ASZ90_019942</name>
</gene>
<feature type="transmembrane region" description="Helical" evidence="1">
    <location>
        <begin position="25"/>
        <end position="41"/>
    </location>
</feature>
<feature type="transmembrane region" description="Helical" evidence="1">
    <location>
        <begin position="100"/>
        <end position="117"/>
    </location>
</feature>
<name>A0A0W8E253_9ZZZZ</name>
<accession>A0A0W8E253</accession>
<keyword evidence="1" id="KW-0472">Membrane</keyword>
<feature type="transmembrane region" description="Helical" evidence="1">
    <location>
        <begin position="278"/>
        <end position="304"/>
    </location>
</feature>
<dbReference type="AlphaFoldDB" id="A0A0W8E253"/>
<proteinExistence type="predicted"/>
<evidence type="ECO:0008006" key="3">
    <source>
        <dbReference type="Google" id="ProtNLM"/>
    </source>
</evidence>
<evidence type="ECO:0000313" key="2">
    <source>
        <dbReference type="EMBL" id="KUG02683.1"/>
    </source>
</evidence>
<feature type="transmembrane region" description="Helical" evidence="1">
    <location>
        <begin position="71"/>
        <end position="88"/>
    </location>
</feature>
<comment type="caution">
    <text evidence="2">The sequence shown here is derived from an EMBL/GenBank/DDBJ whole genome shotgun (WGS) entry which is preliminary data.</text>
</comment>
<dbReference type="PANTHER" id="PTHR41324:SF1">
    <property type="entry name" value="DUF2232 DOMAIN-CONTAINING PROTEIN"/>
    <property type="match status" value="1"/>
</dbReference>
<dbReference type="PANTHER" id="PTHR41324">
    <property type="entry name" value="MEMBRANE PROTEIN-RELATED"/>
    <property type="match status" value="1"/>
</dbReference>
<feature type="transmembrane region" description="Helical" evidence="1">
    <location>
        <begin position="240"/>
        <end position="266"/>
    </location>
</feature>
<evidence type="ECO:0000256" key="1">
    <source>
        <dbReference type="SAM" id="Phobius"/>
    </source>
</evidence>
<feature type="transmembrane region" description="Helical" evidence="1">
    <location>
        <begin position="177"/>
        <end position="197"/>
    </location>
</feature>